<dbReference type="PANTHER" id="PTHR47803:SF1">
    <property type="entry name" value="TRNA-SPECIFIC ADENOSINE DEAMINASE 1"/>
    <property type="match status" value="1"/>
</dbReference>
<dbReference type="InterPro" id="IPR042935">
    <property type="entry name" value="Tad1"/>
</dbReference>
<evidence type="ECO:0000313" key="1">
    <source>
        <dbReference type="EMBL" id="PVH97549.1"/>
    </source>
</evidence>
<proteinExistence type="predicted"/>
<dbReference type="EMBL" id="KZ805433">
    <property type="protein sequence ID" value="PVH97549.1"/>
    <property type="molecule type" value="Genomic_DNA"/>
</dbReference>
<dbReference type="Proteomes" id="UP000244855">
    <property type="component" value="Unassembled WGS sequence"/>
</dbReference>
<gene>
    <name evidence="1" type="ORF">DM02DRAFT_616427</name>
</gene>
<dbReference type="STRING" id="97972.A0A2V1DJW0"/>
<sequence>MPPDPDSIADCVLESFDKLPQKRKPRIRDDGAREWVPLAGIVLAKDGRLSCVSLG</sequence>
<dbReference type="AlphaFoldDB" id="A0A2V1DJW0"/>
<protein>
    <submittedName>
        <fullName evidence="1">Uncharacterized protein</fullName>
    </submittedName>
</protein>
<evidence type="ECO:0000313" key="2">
    <source>
        <dbReference type="Proteomes" id="UP000244855"/>
    </source>
</evidence>
<dbReference type="OrthoDB" id="10268011at2759"/>
<dbReference type="PANTHER" id="PTHR47803">
    <property type="entry name" value="TRNA-SPECIFIC ADENOSINE DEAMINASE 1"/>
    <property type="match status" value="1"/>
</dbReference>
<dbReference type="GO" id="GO:0043829">
    <property type="term" value="F:tRNA-specific adenosine-37 deaminase activity"/>
    <property type="evidence" value="ECO:0007669"/>
    <property type="project" value="TreeGrafter"/>
</dbReference>
<keyword evidence="2" id="KW-1185">Reference proteome</keyword>
<reference evidence="1 2" key="1">
    <citation type="journal article" date="2018" name="Sci. Rep.">
        <title>Comparative genomics provides insights into the lifestyle and reveals functional heterogeneity of dark septate endophytic fungi.</title>
        <authorList>
            <person name="Knapp D.G."/>
            <person name="Nemeth J.B."/>
            <person name="Barry K."/>
            <person name="Hainaut M."/>
            <person name="Henrissat B."/>
            <person name="Johnson J."/>
            <person name="Kuo A."/>
            <person name="Lim J.H.P."/>
            <person name="Lipzen A."/>
            <person name="Nolan M."/>
            <person name="Ohm R.A."/>
            <person name="Tamas L."/>
            <person name="Grigoriev I.V."/>
            <person name="Spatafora J.W."/>
            <person name="Nagy L.G."/>
            <person name="Kovacs G.M."/>
        </authorList>
    </citation>
    <scope>NUCLEOTIDE SEQUENCE [LARGE SCALE GENOMIC DNA]</scope>
    <source>
        <strain evidence="1 2">DSE2036</strain>
    </source>
</reference>
<accession>A0A2V1DJW0</accession>
<organism evidence="1 2">
    <name type="scientific">Periconia macrospinosa</name>
    <dbReference type="NCBI Taxonomy" id="97972"/>
    <lineage>
        <taxon>Eukaryota</taxon>
        <taxon>Fungi</taxon>
        <taxon>Dikarya</taxon>
        <taxon>Ascomycota</taxon>
        <taxon>Pezizomycotina</taxon>
        <taxon>Dothideomycetes</taxon>
        <taxon>Pleosporomycetidae</taxon>
        <taxon>Pleosporales</taxon>
        <taxon>Massarineae</taxon>
        <taxon>Periconiaceae</taxon>
        <taxon>Periconia</taxon>
    </lineage>
</organism>
<dbReference type="GO" id="GO:0002100">
    <property type="term" value="P:tRNA wobble adenosine to inosine editing"/>
    <property type="evidence" value="ECO:0007669"/>
    <property type="project" value="InterPro"/>
</dbReference>
<name>A0A2V1DJW0_9PLEO</name>